<dbReference type="OrthoDB" id="9845065at2"/>
<reference evidence="1 2" key="1">
    <citation type="submission" date="2016-10" db="EMBL/GenBank/DDBJ databases">
        <authorList>
            <person name="de Groot N.N."/>
        </authorList>
    </citation>
    <scope>NUCLEOTIDE SEQUENCE [LARGE SCALE GENOMIC DNA]</scope>
    <source>
        <strain evidence="1 2">47C3B</strain>
    </source>
</reference>
<dbReference type="Proteomes" id="UP000199072">
    <property type="component" value="Unassembled WGS sequence"/>
</dbReference>
<gene>
    <name evidence="1" type="ORF">SAMN05216464_110163</name>
</gene>
<protein>
    <recommendedName>
        <fullName evidence="3">Lipocalin-like domain-containing protein</fullName>
    </recommendedName>
</protein>
<sequence length="138" mass="16051">MIRISVLLALLFMGCTNFQEGFIKNKKWRVVKETVKTWDKTGTSSSDKIKQHFDVMDELHFDDPDSLSVISYGKPQRYSYKIEDSVLYYQNPKAFYKTGKWGIIISTKDSLVLRHIENWGNDASLKVTTIIHFVPIKK</sequence>
<evidence type="ECO:0008006" key="3">
    <source>
        <dbReference type="Google" id="ProtNLM"/>
    </source>
</evidence>
<dbReference type="PROSITE" id="PS51257">
    <property type="entry name" value="PROKAR_LIPOPROTEIN"/>
    <property type="match status" value="1"/>
</dbReference>
<organism evidence="1 2">
    <name type="scientific">Mucilaginibacter pineti</name>
    <dbReference type="NCBI Taxonomy" id="1391627"/>
    <lineage>
        <taxon>Bacteria</taxon>
        <taxon>Pseudomonadati</taxon>
        <taxon>Bacteroidota</taxon>
        <taxon>Sphingobacteriia</taxon>
        <taxon>Sphingobacteriales</taxon>
        <taxon>Sphingobacteriaceae</taxon>
        <taxon>Mucilaginibacter</taxon>
    </lineage>
</organism>
<dbReference type="AlphaFoldDB" id="A0A1G7GIR7"/>
<evidence type="ECO:0000313" key="1">
    <source>
        <dbReference type="EMBL" id="SDE87973.1"/>
    </source>
</evidence>
<dbReference type="EMBL" id="FNAI01000010">
    <property type="protein sequence ID" value="SDE87973.1"/>
    <property type="molecule type" value="Genomic_DNA"/>
</dbReference>
<accession>A0A1G7GIR7</accession>
<evidence type="ECO:0000313" key="2">
    <source>
        <dbReference type="Proteomes" id="UP000199072"/>
    </source>
</evidence>
<proteinExistence type="predicted"/>
<dbReference type="STRING" id="1391627.SAMN05216464_110163"/>
<dbReference type="RefSeq" id="WP_091152080.1">
    <property type="nucleotide sequence ID" value="NZ_FNAI01000010.1"/>
</dbReference>
<keyword evidence="2" id="KW-1185">Reference proteome</keyword>
<name>A0A1G7GIR7_9SPHI</name>